<comment type="similarity">
    <text evidence="2">Belongs to the outer membrane factor (OMF) (TC 1.B.17) family.</text>
</comment>
<evidence type="ECO:0000256" key="7">
    <source>
        <dbReference type="ARBA" id="ARBA00023237"/>
    </source>
</evidence>
<dbReference type="EMBL" id="CP094358">
    <property type="protein sequence ID" value="UOB16637.1"/>
    <property type="molecule type" value="Genomic_DNA"/>
</dbReference>
<dbReference type="GO" id="GO:0009279">
    <property type="term" value="C:cell outer membrane"/>
    <property type="evidence" value="ECO:0007669"/>
    <property type="project" value="UniProtKB-SubCell"/>
</dbReference>
<keyword evidence="7" id="KW-0998">Cell outer membrane</keyword>
<sequence length="423" mass="48948">MKMLKIVVYSFILFLSLTGYTQSLNIISLEECYELARENYPLIKQNDLIHTASDFSVDNIITENLPKVSLNAQATYQSEVTSLPVSIPNVNISSLDKDQYKIFAEISQNIYNGNRVDKKIRIEEISQDIQTNQLEIELYQVKKKISQLYFGILLTDEQLKQNKLQEKDIQIAIEKTQARINNGTAIESDFYSLNANLLSIRQKNTELNALKKAYTQMLSQFINKDLDVSIQLKKPEQELLKSEAINRLELDFFNKQKMLIDLQSQMLSVKVLPALSLFAQAGYGKPALNMLSNEFEGYLLGGVRLNWPLFNFYTNKNEKKINQIEKEKLEVEKETFLFNTNLELTNQNTEIEKYQQLLLTDDNIIEMYTNVKEIALFKLENGTIDVNDFLRDVNQESKAIQNKLVHEIKLLMIIEELKITRGL</sequence>
<dbReference type="SUPFAM" id="SSF56954">
    <property type="entry name" value="Outer membrane efflux proteins (OEP)"/>
    <property type="match status" value="1"/>
</dbReference>
<dbReference type="AlphaFoldDB" id="A0A9E6ZJC6"/>
<dbReference type="GO" id="GO:0015562">
    <property type="term" value="F:efflux transmembrane transporter activity"/>
    <property type="evidence" value="ECO:0007669"/>
    <property type="project" value="InterPro"/>
</dbReference>
<dbReference type="Pfam" id="PF02321">
    <property type="entry name" value="OEP"/>
    <property type="match status" value="1"/>
</dbReference>
<keyword evidence="4" id="KW-1134">Transmembrane beta strand</keyword>
<dbReference type="InterPro" id="IPR051906">
    <property type="entry name" value="TolC-like"/>
</dbReference>
<evidence type="ECO:0000313" key="9">
    <source>
        <dbReference type="Proteomes" id="UP000831290"/>
    </source>
</evidence>
<evidence type="ECO:0000256" key="6">
    <source>
        <dbReference type="ARBA" id="ARBA00023136"/>
    </source>
</evidence>
<evidence type="ECO:0000256" key="4">
    <source>
        <dbReference type="ARBA" id="ARBA00022452"/>
    </source>
</evidence>
<keyword evidence="5" id="KW-0812">Transmembrane</keyword>
<keyword evidence="3" id="KW-0813">Transport</keyword>
<gene>
    <name evidence="8" type="ORF">MQE35_12930</name>
</gene>
<dbReference type="RefSeq" id="WP_255841860.1">
    <property type="nucleotide sequence ID" value="NZ_CP094358.1"/>
</dbReference>
<dbReference type="PANTHER" id="PTHR30026:SF20">
    <property type="entry name" value="OUTER MEMBRANE PROTEIN TOLC"/>
    <property type="match status" value="1"/>
</dbReference>
<evidence type="ECO:0000256" key="2">
    <source>
        <dbReference type="ARBA" id="ARBA00007613"/>
    </source>
</evidence>
<evidence type="ECO:0000256" key="3">
    <source>
        <dbReference type="ARBA" id="ARBA00022448"/>
    </source>
</evidence>
<keyword evidence="6" id="KW-0472">Membrane</keyword>
<evidence type="ECO:0000313" key="8">
    <source>
        <dbReference type="EMBL" id="UOB16637.1"/>
    </source>
</evidence>
<keyword evidence="9" id="KW-1185">Reference proteome</keyword>
<evidence type="ECO:0000256" key="1">
    <source>
        <dbReference type="ARBA" id="ARBA00004442"/>
    </source>
</evidence>
<name>A0A9E6ZJC6_9FLAO</name>
<dbReference type="KEGG" id="fbm:MQE35_12930"/>
<dbReference type="PANTHER" id="PTHR30026">
    <property type="entry name" value="OUTER MEMBRANE PROTEIN TOLC"/>
    <property type="match status" value="1"/>
</dbReference>
<accession>A0A9E6ZJC6</accession>
<proteinExistence type="inferred from homology"/>
<dbReference type="GO" id="GO:1990281">
    <property type="term" value="C:efflux pump complex"/>
    <property type="evidence" value="ECO:0007669"/>
    <property type="project" value="TreeGrafter"/>
</dbReference>
<dbReference type="Gene3D" id="1.20.1600.10">
    <property type="entry name" value="Outer membrane efflux proteins (OEP)"/>
    <property type="match status" value="1"/>
</dbReference>
<comment type="subcellular location">
    <subcellularLocation>
        <location evidence="1">Cell outer membrane</location>
    </subcellularLocation>
</comment>
<dbReference type="InterPro" id="IPR003423">
    <property type="entry name" value="OMP_efflux"/>
</dbReference>
<reference evidence="8" key="1">
    <citation type="submission" date="2022-03" db="EMBL/GenBank/DDBJ databases">
        <title>Description of Abyssus ytuae gen. nov., sp. nov., a novel member of the family Flavobacteriaceae isolated from the sediment of Mariana Trench.</title>
        <authorList>
            <person name="Zhang J."/>
            <person name="Xu X."/>
        </authorList>
    </citation>
    <scope>NUCLEOTIDE SEQUENCE</scope>
    <source>
        <strain evidence="8">MT3330</strain>
    </source>
</reference>
<dbReference type="Proteomes" id="UP000831290">
    <property type="component" value="Chromosome"/>
</dbReference>
<evidence type="ECO:0000256" key="5">
    <source>
        <dbReference type="ARBA" id="ARBA00022692"/>
    </source>
</evidence>
<organism evidence="8 9">
    <name type="scientific">Abyssalbus ytuae</name>
    <dbReference type="NCBI Taxonomy" id="2926907"/>
    <lineage>
        <taxon>Bacteria</taxon>
        <taxon>Pseudomonadati</taxon>
        <taxon>Bacteroidota</taxon>
        <taxon>Flavobacteriia</taxon>
        <taxon>Flavobacteriales</taxon>
        <taxon>Flavobacteriaceae</taxon>
        <taxon>Abyssalbus</taxon>
    </lineage>
</organism>
<dbReference type="GO" id="GO:0015288">
    <property type="term" value="F:porin activity"/>
    <property type="evidence" value="ECO:0007669"/>
    <property type="project" value="TreeGrafter"/>
</dbReference>
<protein>
    <submittedName>
        <fullName evidence="8">TolC family protein</fullName>
    </submittedName>
</protein>